<dbReference type="SUPFAM" id="SSF49785">
    <property type="entry name" value="Galactose-binding domain-like"/>
    <property type="match status" value="1"/>
</dbReference>
<evidence type="ECO:0000259" key="3">
    <source>
        <dbReference type="Pfam" id="PF22666"/>
    </source>
</evidence>
<dbReference type="InterPro" id="IPR051913">
    <property type="entry name" value="GH2_Domain-Containing"/>
</dbReference>
<dbReference type="EMBL" id="CP091139">
    <property type="protein sequence ID" value="UUT36666.1"/>
    <property type="molecule type" value="Genomic_DNA"/>
</dbReference>
<evidence type="ECO:0000313" key="4">
    <source>
        <dbReference type="EMBL" id="UUT36666.1"/>
    </source>
</evidence>
<evidence type="ECO:0000256" key="1">
    <source>
        <dbReference type="ARBA" id="ARBA00022801"/>
    </source>
</evidence>
<organism evidence="4 5">
    <name type="scientific">Microbacterium elymi</name>
    <dbReference type="NCBI Taxonomy" id="2909587"/>
    <lineage>
        <taxon>Bacteria</taxon>
        <taxon>Bacillati</taxon>
        <taxon>Actinomycetota</taxon>
        <taxon>Actinomycetes</taxon>
        <taxon>Micrococcales</taxon>
        <taxon>Microbacteriaceae</taxon>
        <taxon>Microbacterium</taxon>
    </lineage>
</organism>
<dbReference type="RefSeq" id="WP_259613331.1">
    <property type="nucleotide sequence ID" value="NZ_CP091139.2"/>
</dbReference>
<dbReference type="InterPro" id="IPR008979">
    <property type="entry name" value="Galactose-bd-like_sf"/>
</dbReference>
<evidence type="ECO:0000256" key="2">
    <source>
        <dbReference type="SAM" id="MobiDB-lite"/>
    </source>
</evidence>
<keyword evidence="1" id="KW-0378">Hydrolase</keyword>
<proteinExistence type="predicted"/>
<feature type="domain" description="Beta-mannosidase-like galactose-binding" evidence="3">
    <location>
        <begin position="6"/>
        <end position="83"/>
    </location>
</feature>
<dbReference type="PANTHER" id="PTHR42732">
    <property type="entry name" value="BETA-GALACTOSIDASE"/>
    <property type="match status" value="1"/>
</dbReference>
<accession>A0ABY5NN80</accession>
<dbReference type="InterPro" id="IPR054593">
    <property type="entry name" value="Beta-mannosidase-like_N2"/>
</dbReference>
<feature type="region of interest" description="Disordered" evidence="2">
    <location>
        <begin position="161"/>
        <end position="192"/>
    </location>
</feature>
<evidence type="ECO:0000313" key="5">
    <source>
        <dbReference type="Proteomes" id="UP001054811"/>
    </source>
</evidence>
<protein>
    <recommendedName>
        <fullName evidence="3">Beta-mannosidase-like galactose-binding domain-containing protein</fullName>
    </recommendedName>
</protein>
<dbReference type="Proteomes" id="UP001054811">
    <property type="component" value="Chromosome"/>
</dbReference>
<gene>
    <name evidence="4" type="ORF">L2X98_30145</name>
</gene>
<dbReference type="PANTHER" id="PTHR42732:SF2">
    <property type="entry name" value="BETA-MANNOSIDASE"/>
    <property type="match status" value="1"/>
</dbReference>
<name>A0ABY5NN80_9MICO</name>
<keyword evidence="5" id="KW-1185">Reference proteome</keyword>
<dbReference type="Gene3D" id="2.60.120.260">
    <property type="entry name" value="Galactose-binding domain-like"/>
    <property type="match status" value="1"/>
</dbReference>
<reference evidence="4" key="1">
    <citation type="submission" date="2022-01" db="EMBL/GenBank/DDBJ databases">
        <title>Microbacterium eymi and Microbacterium rhizovicinus sp. nov., isolated from the rhizospheric soil of Elymus tsukushiensis, a plant native to the Dokdo Islands, Republic of Korea.</title>
        <authorList>
            <person name="Hwang Y.J."/>
        </authorList>
    </citation>
    <scope>NUCLEOTIDE SEQUENCE</scope>
    <source>
        <strain evidence="4">KUDC0405</strain>
    </source>
</reference>
<sequence length="192" mass="21566">MLEPDESLWYRRTFTVDPAADERVLLHFGAVDQSCRVAVDGTEVGGHTGGYLPFTLDVTAALADRQGHEHELIVAVRDVTDAAWLARGKQSRRRGGIWYTPQSGIWQTVWLETVPRIAVDALVLTRSWRTGCWRSRSAASMHRPGPRPRCGSWRTATSRHPLPCPWAHPPESRCRARSAPGRRMTRSSTTSR</sequence>
<dbReference type="Pfam" id="PF22666">
    <property type="entry name" value="Glyco_hydro_2_N2"/>
    <property type="match status" value="1"/>
</dbReference>